<dbReference type="PANTHER" id="PTHR11587:SF2">
    <property type="entry name" value="ARGININOSUCCINATE SYNTHASE"/>
    <property type="match status" value="1"/>
</dbReference>
<reference evidence="11" key="1">
    <citation type="submission" date="2018-05" db="EMBL/GenBank/DDBJ databases">
        <authorList>
            <person name="Lanie J.A."/>
            <person name="Ng W.-L."/>
            <person name="Kazmierczak K.M."/>
            <person name="Andrzejewski T.M."/>
            <person name="Davidsen T.M."/>
            <person name="Wayne K.J."/>
            <person name="Tettelin H."/>
            <person name="Glass J.I."/>
            <person name="Rusch D."/>
            <person name="Podicherti R."/>
            <person name="Tsui H.-C.T."/>
            <person name="Winkler M.E."/>
        </authorList>
    </citation>
    <scope>NUCLEOTIDE SEQUENCE</scope>
</reference>
<sequence>MDKETIILAYSGGLDTSVCVRWLQEHHNAKVITLTADLGMVDLENVKSKALQIGATEALIIDGRKEFIESFVFPALKAGAIYEERYPLATALGRPLIAKYMTEAAIKFGATSLAHGCTGKGNDQVRLDVSVGALAPDLKVIAPVREWGWSRDEEIEYALQHNIPVEVKKSRFSVDENLWGRSVEAGELEDPWEEPPEEAYAWTQPISRTPDNPVYVEIGFVKGTPTSIDGEDMPPLDLVNHLNSIAGEHGIGRIDHIENRLVGIKSREVYEAPAGLTLFTAHKSLESLTLSKNQSRLKQLIAQEYADVVYNGLWYSAHRRDMDAYVESTQQNVTGSVRMKLYKGNCIVVGRQSPRALYSHKLATY</sequence>
<dbReference type="InterPro" id="IPR024074">
    <property type="entry name" value="AS_cat/multimer_dom_body"/>
</dbReference>
<dbReference type="EC" id="6.3.4.5" evidence="3"/>
<feature type="domain" description="Arginosuccinate synthase-like N-terminal" evidence="9">
    <location>
        <begin position="6"/>
        <end position="164"/>
    </location>
</feature>
<evidence type="ECO:0000256" key="6">
    <source>
        <dbReference type="ARBA" id="ARBA00022605"/>
    </source>
</evidence>
<dbReference type="AlphaFoldDB" id="A0A382B4S1"/>
<proteinExistence type="inferred from homology"/>
<dbReference type="PROSITE" id="PS00564">
    <property type="entry name" value="ARGININOSUCCIN_SYN_1"/>
    <property type="match status" value="1"/>
</dbReference>
<dbReference type="HAMAP" id="MF_00005">
    <property type="entry name" value="Arg_succ_synth_type1"/>
    <property type="match status" value="1"/>
</dbReference>
<dbReference type="GO" id="GO:0005524">
    <property type="term" value="F:ATP binding"/>
    <property type="evidence" value="ECO:0007669"/>
    <property type="project" value="UniProtKB-KW"/>
</dbReference>
<feature type="domain" description="Arginosuccinate synthase C-terminal" evidence="10">
    <location>
        <begin position="172"/>
        <end position="365"/>
    </location>
</feature>
<dbReference type="FunFam" id="3.40.50.620:FF:000019">
    <property type="entry name" value="Argininosuccinate synthase"/>
    <property type="match status" value="1"/>
</dbReference>
<dbReference type="GO" id="GO:0000053">
    <property type="term" value="P:argininosuccinate metabolic process"/>
    <property type="evidence" value="ECO:0007669"/>
    <property type="project" value="TreeGrafter"/>
</dbReference>
<dbReference type="Pfam" id="PF00764">
    <property type="entry name" value="Arginosuc_synth"/>
    <property type="match status" value="1"/>
</dbReference>
<dbReference type="FunFam" id="3.90.1260.10:FF:000007">
    <property type="entry name" value="Argininosuccinate synthase"/>
    <property type="match status" value="1"/>
</dbReference>
<comment type="pathway">
    <text evidence="1">Amino-acid biosynthesis; L-arginine biosynthesis; L-arginine from L-ornithine and carbamoyl phosphate: step 2/3.</text>
</comment>
<evidence type="ECO:0000256" key="3">
    <source>
        <dbReference type="ARBA" id="ARBA00012286"/>
    </source>
</evidence>
<evidence type="ECO:0000313" key="11">
    <source>
        <dbReference type="EMBL" id="SVB08689.1"/>
    </source>
</evidence>
<keyword evidence="8" id="KW-0067">ATP-binding</keyword>
<evidence type="ECO:0000256" key="4">
    <source>
        <dbReference type="ARBA" id="ARBA00022571"/>
    </source>
</evidence>
<evidence type="ECO:0000256" key="8">
    <source>
        <dbReference type="ARBA" id="ARBA00022840"/>
    </source>
</evidence>
<dbReference type="Pfam" id="PF20979">
    <property type="entry name" value="Arginosuc_syn_C"/>
    <property type="match status" value="1"/>
</dbReference>
<keyword evidence="4" id="KW-0055">Arginine biosynthesis</keyword>
<dbReference type="GO" id="GO:0006526">
    <property type="term" value="P:L-arginine biosynthetic process"/>
    <property type="evidence" value="ECO:0007669"/>
    <property type="project" value="UniProtKB-UniPathway"/>
</dbReference>
<dbReference type="GO" id="GO:0000050">
    <property type="term" value="P:urea cycle"/>
    <property type="evidence" value="ECO:0007669"/>
    <property type="project" value="TreeGrafter"/>
</dbReference>
<gene>
    <name evidence="11" type="ORF">METZ01_LOCUS161543</name>
</gene>
<dbReference type="InterPro" id="IPR023434">
    <property type="entry name" value="Arginosuc_synth_type_1_subfam"/>
</dbReference>
<name>A0A382B4S1_9ZZZZ</name>
<keyword evidence="5" id="KW-0436">Ligase</keyword>
<dbReference type="UniPathway" id="UPA00068">
    <property type="reaction ID" value="UER00113"/>
</dbReference>
<dbReference type="InterPro" id="IPR018223">
    <property type="entry name" value="Arginosuc_synth_CS"/>
</dbReference>
<comment type="subunit">
    <text evidence="2">Homotetramer.</text>
</comment>
<evidence type="ECO:0000256" key="7">
    <source>
        <dbReference type="ARBA" id="ARBA00022741"/>
    </source>
</evidence>
<dbReference type="EMBL" id="UINC01028172">
    <property type="protein sequence ID" value="SVB08689.1"/>
    <property type="molecule type" value="Genomic_DNA"/>
</dbReference>
<dbReference type="NCBIfam" id="TIGR00032">
    <property type="entry name" value="argG"/>
    <property type="match status" value="1"/>
</dbReference>
<keyword evidence="6" id="KW-0028">Amino-acid biosynthesis</keyword>
<dbReference type="SUPFAM" id="SSF52402">
    <property type="entry name" value="Adenine nucleotide alpha hydrolases-like"/>
    <property type="match status" value="1"/>
</dbReference>
<evidence type="ECO:0000256" key="1">
    <source>
        <dbReference type="ARBA" id="ARBA00004967"/>
    </source>
</evidence>
<evidence type="ECO:0000259" key="9">
    <source>
        <dbReference type="Pfam" id="PF00764"/>
    </source>
</evidence>
<dbReference type="GO" id="GO:0005737">
    <property type="term" value="C:cytoplasm"/>
    <property type="evidence" value="ECO:0007669"/>
    <property type="project" value="TreeGrafter"/>
</dbReference>
<dbReference type="PANTHER" id="PTHR11587">
    <property type="entry name" value="ARGININOSUCCINATE SYNTHASE"/>
    <property type="match status" value="1"/>
</dbReference>
<dbReference type="InterPro" id="IPR048267">
    <property type="entry name" value="Arginosuc_syn_N"/>
</dbReference>
<dbReference type="Gene3D" id="3.40.50.620">
    <property type="entry name" value="HUPs"/>
    <property type="match status" value="1"/>
</dbReference>
<evidence type="ECO:0000259" key="10">
    <source>
        <dbReference type="Pfam" id="PF20979"/>
    </source>
</evidence>
<dbReference type="InterPro" id="IPR001518">
    <property type="entry name" value="Arginosuc_synth"/>
</dbReference>
<keyword evidence="7" id="KW-0547">Nucleotide-binding</keyword>
<dbReference type="CDD" id="cd01999">
    <property type="entry name" value="ASS"/>
    <property type="match status" value="1"/>
</dbReference>
<organism evidence="11">
    <name type="scientific">marine metagenome</name>
    <dbReference type="NCBI Taxonomy" id="408172"/>
    <lineage>
        <taxon>unclassified sequences</taxon>
        <taxon>metagenomes</taxon>
        <taxon>ecological metagenomes</taxon>
    </lineage>
</organism>
<dbReference type="GO" id="GO:0004055">
    <property type="term" value="F:argininosuccinate synthase activity"/>
    <property type="evidence" value="ECO:0007669"/>
    <property type="project" value="UniProtKB-EC"/>
</dbReference>
<protein>
    <recommendedName>
        <fullName evidence="3">argininosuccinate synthase</fullName>
        <ecNumber evidence="3">6.3.4.5</ecNumber>
    </recommendedName>
</protein>
<dbReference type="InterPro" id="IPR014729">
    <property type="entry name" value="Rossmann-like_a/b/a_fold"/>
</dbReference>
<evidence type="ECO:0000256" key="2">
    <source>
        <dbReference type="ARBA" id="ARBA00011881"/>
    </source>
</evidence>
<dbReference type="SUPFAM" id="SSF69864">
    <property type="entry name" value="Argininosuccinate synthetase, C-terminal domain"/>
    <property type="match status" value="1"/>
</dbReference>
<dbReference type="NCBIfam" id="NF001770">
    <property type="entry name" value="PRK00509.1"/>
    <property type="match status" value="1"/>
</dbReference>
<dbReference type="InterPro" id="IPR048268">
    <property type="entry name" value="Arginosuc_syn_C"/>
</dbReference>
<accession>A0A382B4S1</accession>
<evidence type="ECO:0000256" key="5">
    <source>
        <dbReference type="ARBA" id="ARBA00022598"/>
    </source>
</evidence>
<dbReference type="Gene3D" id="3.90.1260.10">
    <property type="entry name" value="Argininosuccinate synthetase, chain A, domain 2"/>
    <property type="match status" value="1"/>
</dbReference>
<feature type="non-terminal residue" evidence="11">
    <location>
        <position position="365"/>
    </location>
</feature>